<comment type="cofactor">
    <cofactor evidence="1">
        <name>Mg(2+)</name>
        <dbReference type="ChEBI" id="CHEBI:18420"/>
    </cofactor>
</comment>
<dbReference type="InterPro" id="IPR005630">
    <property type="entry name" value="Terpene_synthase_metal-bd"/>
</dbReference>
<dbReference type="GO" id="GO:0000287">
    <property type="term" value="F:magnesium ion binding"/>
    <property type="evidence" value="ECO:0007669"/>
    <property type="project" value="InterPro"/>
</dbReference>
<keyword evidence="3" id="KW-0460">Magnesium</keyword>
<evidence type="ECO:0000259" key="6">
    <source>
        <dbReference type="Pfam" id="PF03936"/>
    </source>
</evidence>
<evidence type="ECO:0000313" key="8">
    <source>
        <dbReference type="Proteomes" id="UP001367508"/>
    </source>
</evidence>
<feature type="domain" description="Terpene synthase N-terminal" evidence="5">
    <location>
        <begin position="57"/>
        <end position="215"/>
    </location>
</feature>
<protein>
    <submittedName>
        <fullName evidence="7">Uncharacterized protein</fullName>
    </submittedName>
</protein>
<dbReference type="InterPro" id="IPR044814">
    <property type="entry name" value="Terpene_cyclase_plant_C1"/>
</dbReference>
<evidence type="ECO:0000256" key="4">
    <source>
        <dbReference type="ARBA" id="ARBA00023239"/>
    </source>
</evidence>
<evidence type="ECO:0000256" key="1">
    <source>
        <dbReference type="ARBA" id="ARBA00001946"/>
    </source>
</evidence>
<accession>A0AAN9K9A0</accession>
<dbReference type="PANTHER" id="PTHR31225:SF94">
    <property type="entry name" value="ALPHA-FARNESENE SYNTHASE"/>
    <property type="match status" value="1"/>
</dbReference>
<evidence type="ECO:0000256" key="2">
    <source>
        <dbReference type="ARBA" id="ARBA00022723"/>
    </source>
</evidence>
<reference evidence="7 8" key="1">
    <citation type="submission" date="2024-01" db="EMBL/GenBank/DDBJ databases">
        <title>The genomes of 5 underutilized Papilionoideae crops provide insights into root nodulation and disease resistanc.</title>
        <authorList>
            <person name="Jiang F."/>
        </authorList>
    </citation>
    <scope>NUCLEOTIDE SEQUENCE [LARGE SCALE GENOMIC DNA]</scope>
    <source>
        <strain evidence="7">LVBAO_FW01</strain>
        <tissue evidence="7">Leaves</tissue>
    </source>
</reference>
<dbReference type="InterPro" id="IPR008930">
    <property type="entry name" value="Terpenoid_cyclase/PrenylTrfase"/>
</dbReference>
<dbReference type="Gene3D" id="1.10.600.10">
    <property type="entry name" value="Farnesyl Diphosphate Synthase"/>
    <property type="match status" value="1"/>
</dbReference>
<comment type="caution">
    <text evidence="7">The sequence shown here is derived from an EMBL/GenBank/DDBJ whole genome shotgun (WGS) entry which is preliminary data.</text>
</comment>
<dbReference type="Pfam" id="PF01397">
    <property type="entry name" value="Terpene_synth"/>
    <property type="match status" value="1"/>
</dbReference>
<dbReference type="GO" id="GO:0016102">
    <property type="term" value="P:diterpenoid biosynthetic process"/>
    <property type="evidence" value="ECO:0007669"/>
    <property type="project" value="InterPro"/>
</dbReference>
<dbReference type="InterPro" id="IPR036965">
    <property type="entry name" value="Terpene_synth_N_sf"/>
</dbReference>
<dbReference type="GO" id="GO:0010333">
    <property type="term" value="F:terpene synthase activity"/>
    <property type="evidence" value="ECO:0007669"/>
    <property type="project" value="InterPro"/>
</dbReference>
<dbReference type="SUPFAM" id="SSF48239">
    <property type="entry name" value="Terpenoid cyclases/Protein prenyltransferases"/>
    <property type="match status" value="1"/>
</dbReference>
<dbReference type="SFLD" id="SFLDS00005">
    <property type="entry name" value="Isoprenoid_Synthase_Type_I"/>
    <property type="match status" value="1"/>
</dbReference>
<keyword evidence="8" id="KW-1185">Reference proteome</keyword>
<dbReference type="InterPro" id="IPR008949">
    <property type="entry name" value="Isoprenoid_synthase_dom_sf"/>
</dbReference>
<organism evidence="7 8">
    <name type="scientific">Canavalia gladiata</name>
    <name type="common">Sword bean</name>
    <name type="synonym">Dolichos gladiatus</name>
    <dbReference type="NCBI Taxonomy" id="3824"/>
    <lineage>
        <taxon>Eukaryota</taxon>
        <taxon>Viridiplantae</taxon>
        <taxon>Streptophyta</taxon>
        <taxon>Embryophyta</taxon>
        <taxon>Tracheophyta</taxon>
        <taxon>Spermatophyta</taxon>
        <taxon>Magnoliopsida</taxon>
        <taxon>eudicotyledons</taxon>
        <taxon>Gunneridae</taxon>
        <taxon>Pentapetalae</taxon>
        <taxon>rosids</taxon>
        <taxon>fabids</taxon>
        <taxon>Fabales</taxon>
        <taxon>Fabaceae</taxon>
        <taxon>Papilionoideae</taxon>
        <taxon>50 kb inversion clade</taxon>
        <taxon>NPAAA clade</taxon>
        <taxon>indigoferoid/millettioid clade</taxon>
        <taxon>Phaseoleae</taxon>
        <taxon>Canavalia</taxon>
    </lineage>
</organism>
<keyword evidence="4" id="KW-0456">Lyase</keyword>
<feature type="domain" description="Terpene synthase metal-binding" evidence="6">
    <location>
        <begin position="296"/>
        <end position="535"/>
    </location>
</feature>
<dbReference type="FunFam" id="1.10.600.10:FF:000007">
    <property type="entry name" value="Isoprene synthase, chloroplastic"/>
    <property type="match status" value="1"/>
</dbReference>
<dbReference type="CDD" id="cd00684">
    <property type="entry name" value="Terpene_cyclase_plant_C1"/>
    <property type="match status" value="1"/>
</dbReference>
<keyword evidence="2" id="KW-0479">Metal-binding</keyword>
<dbReference type="Pfam" id="PF03936">
    <property type="entry name" value="Terpene_synth_C"/>
    <property type="match status" value="1"/>
</dbReference>
<evidence type="ECO:0000259" key="5">
    <source>
        <dbReference type="Pfam" id="PF01397"/>
    </source>
</evidence>
<name>A0AAN9K9A0_CANGL</name>
<proteinExistence type="predicted"/>
<dbReference type="Proteomes" id="UP001367508">
    <property type="component" value="Unassembled WGS sequence"/>
</dbReference>
<dbReference type="Gene3D" id="1.50.10.130">
    <property type="entry name" value="Terpene synthase, N-terminal domain"/>
    <property type="match status" value="1"/>
</dbReference>
<dbReference type="PANTHER" id="PTHR31225">
    <property type="entry name" value="OS04G0344100 PROTEIN-RELATED"/>
    <property type="match status" value="1"/>
</dbReference>
<dbReference type="AlphaFoldDB" id="A0AAN9K9A0"/>
<gene>
    <name evidence="7" type="ORF">VNO77_35726</name>
</gene>
<dbReference type="EMBL" id="JAYMYQ010000009">
    <property type="protein sequence ID" value="KAK7312118.1"/>
    <property type="molecule type" value="Genomic_DNA"/>
</dbReference>
<dbReference type="SUPFAM" id="SSF48576">
    <property type="entry name" value="Terpenoid synthases"/>
    <property type="match status" value="1"/>
</dbReference>
<dbReference type="InterPro" id="IPR050148">
    <property type="entry name" value="Terpene_synthase-like"/>
</dbReference>
<dbReference type="InterPro" id="IPR034741">
    <property type="entry name" value="Terpene_cyclase-like_1_C"/>
</dbReference>
<evidence type="ECO:0000256" key="3">
    <source>
        <dbReference type="ARBA" id="ARBA00022842"/>
    </source>
</evidence>
<dbReference type="SFLD" id="SFLDG01019">
    <property type="entry name" value="Terpene_Cyclase_Like_1_C_Termi"/>
    <property type="match status" value="1"/>
</dbReference>
<evidence type="ECO:0000313" key="7">
    <source>
        <dbReference type="EMBL" id="KAK7312118.1"/>
    </source>
</evidence>
<sequence length="590" mass="68874">MVLSSRTVGPYDLFLLSIGQQKIEIMNQYSQLHLNHPSSPKDNSENVRRSANYKPNIWKYDFLQSLASKYDKEEFVMLLNKRVVEVKGLFNHEMSISQKLELVNWIEKLGLANHFQKEINEFLEYAFVYVKNPSEEENLHLFALCFRLLRQHGYKVSPDTFRNFLDEVMIGKNSFIDDAKDIVELLEASYLGLEGENILDEAKIGAINSLKDAFSLISTNNNMNQLATLLVERVVHGLELPSHWRVPWFNVKWNIKQYKKEKHANHALLELTKVNFNMIQAKLQKEIKELSTWWENLGIKNELSFARNRLVESFMCAAGVAFEPKYKSIRKWLTKVIIFVVVIDDVYDIHASFEELKPFTMAFERWEDKELEELPKYMRICIHALKDVTSEIAYEIGGENNFHMVLHYLKKAWIDFCKALYVEAKWYRNGYIPSLQEYLSNAWISSSGPIILLHSYFATMHEDMDEIEHFLHTFEDLVYNVSLVIRLCNDLGTTVAERERGDAASSILCYMNEKFVSEETARKHMQDIINKAWKKINGHCMTRVTSMEPFLTQALNAARVAHTLYQYGDGFGIQDRDTRKHILSIFVEPL</sequence>
<dbReference type="InterPro" id="IPR001906">
    <property type="entry name" value="Terpene_synth_N"/>
</dbReference>